<dbReference type="PIRSF" id="PIRSF006060">
    <property type="entry name" value="AA_transporter"/>
    <property type="match status" value="1"/>
</dbReference>
<evidence type="ECO:0000256" key="3">
    <source>
        <dbReference type="ARBA" id="ARBA00022989"/>
    </source>
</evidence>
<evidence type="ECO:0000313" key="9">
    <source>
        <dbReference type="Proteomes" id="UP001058569"/>
    </source>
</evidence>
<proteinExistence type="predicted"/>
<dbReference type="GO" id="GO:0016020">
    <property type="term" value="C:membrane"/>
    <property type="evidence" value="ECO:0007669"/>
    <property type="project" value="UniProtKB-SubCell"/>
</dbReference>
<feature type="transmembrane region" description="Helical" evidence="5">
    <location>
        <begin position="205"/>
        <end position="226"/>
    </location>
</feature>
<feature type="transmembrane region" description="Helical" evidence="5">
    <location>
        <begin position="135"/>
        <end position="156"/>
    </location>
</feature>
<dbReference type="EMBL" id="UZVY01000001">
    <property type="protein sequence ID" value="VDR41549.1"/>
    <property type="molecule type" value="Genomic_DNA"/>
</dbReference>
<organism evidence="7 8">
    <name type="scientific">Mycoplasmopsis caviae</name>
    <dbReference type="NCBI Taxonomy" id="55603"/>
    <lineage>
        <taxon>Bacteria</taxon>
        <taxon>Bacillati</taxon>
        <taxon>Mycoplasmatota</taxon>
        <taxon>Mycoplasmoidales</taxon>
        <taxon>Metamycoplasmataceae</taxon>
        <taxon>Mycoplasmopsis</taxon>
    </lineage>
</organism>
<dbReference type="InterPro" id="IPR050598">
    <property type="entry name" value="AminoAcid_Transporter"/>
</dbReference>
<evidence type="ECO:0000313" key="6">
    <source>
        <dbReference type="EMBL" id="UUD35705.1"/>
    </source>
</evidence>
<dbReference type="InterPro" id="IPR002293">
    <property type="entry name" value="AA/rel_permease1"/>
</dbReference>
<feature type="transmembrane region" description="Helical" evidence="5">
    <location>
        <begin position="12"/>
        <end position="30"/>
    </location>
</feature>
<feature type="transmembrane region" description="Helical" evidence="5">
    <location>
        <begin position="238"/>
        <end position="262"/>
    </location>
</feature>
<comment type="subcellular location">
    <subcellularLocation>
        <location evidence="1">Membrane</location>
        <topology evidence="1">Multi-pass membrane protein</topology>
    </subcellularLocation>
</comment>
<dbReference type="Gene3D" id="1.20.1740.10">
    <property type="entry name" value="Amino acid/polyamine transporter I"/>
    <property type="match status" value="1"/>
</dbReference>
<sequence length="534" mass="59951">MKAGQNSRKIGFFFALTMLIGSVVGIGIFFKNHSIKEATSGDGLSWLMTWVLAGIISLCSALSFSEISRIKNTKASGISNWAAQLGGKAFGYFINFNYTFLYGAILIVALSFFSAEALHNFIEICANGAFKIPTYYLPFSALVIFVFFFSMMVISLKISSSIQKIVTILKFIPLIFAIIIGISLYKQNYAGGSNAFNKVNFSWSSVKGLLVALPFALFAYDAFLSVGSVANNLKKDTLPLIVIIGMSAVIVTYSLIAVSAILHNSGLVEQIIKNTIDQSKNNKLAQSLTITFNLFLFISAIGVLNGVTTGFVYELNNAINLKIILGGAKYRSKMNLKRMIVFLISIIYGIIWIIISSTVWVLKGDNALDGLSNLPTFIFFNFYAVIIILYLRKRKNINVKKMNSVLFWLFSILAIIGSLFTNVAYIWATIAGILNNDRALSGIFYGNETLYIGKWVELVFYFVYWIFIIVFPLINYYLIKKFEQRNVLDEFDLINYKPKYLEDIWSNYNFNDSPDIVRSIDEEPKKLNDAIKNE</sequence>
<evidence type="ECO:0000313" key="8">
    <source>
        <dbReference type="Proteomes" id="UP000280036"/>
    </source>
</evidence>
<dbReference type="RefSeq" id="WP_126117844.1">
    <property type="nucleotide sequence ID" value="NZ_CP101806.1"/>
</dbReference>
<reference evidence="7 8" key="1">
    <citation type="submission" date="2018-12" db="EMBL/GenBank/DDBJ databases">
        <authorList>
            <consortium name="Pathogen Informatics"/>
        </authorList>
    </citation>
    <scope>NUCLEOTIDE SEQUENCE [LARGE SCALE GENOMIC DNA]</scope>
    <source>
        <strain evidence="7 8">NCTC10126</strain>
    </source>
</reference>
<keyword evidence="9" id="KW-1185">Reference proteome</keyword>
<feature type="transmembrane region" description="Helical" evidence="5">
    <location>
        <begin position="89"/>
        <end position="115"/>
    </location>
</feature>
<evidence type="ECO:0000256" key="5">
    <source>
        <dbReference type="SAM" id="Phobius"/>
    </source>
</evidence>
<evidence type="ECO:0000313" key="7">
    <source>
        <dbReference type="EMBL" id="VDR41549.1"/>
    </source>
</evidence>
<feature type="transmembrane region" description="Helical" evidence="5">
    <location>
        <begin position="168"/>
        <end position="185"/>
    </location>
</feature>
<dbReference type="Proteomes" id="UP001058569">
    <property type="component" value="Chromosome"/>
</dbReference>
<feature type="transmembrane region" description="Helical" evidence="5">
    <location>
        <begin position="339"/>
        <end position="362"/>
    </location>
</feature>
<keyword evidence="3 5" id="KW-1133">Transmembrane helix</keyword>
<dbReference type="GO" id="GO:0015179">
    <property type="term" value="F:L-amino acid transmembrane transporter activity"/>
    <property type="evidence" value="ECO:0007669"/>
    <property type="project" value="TreeGrafter"/>
</dbReference>
<keyword evidence="4 5" id="KW-0472">Membrane</keyword>
<dbReference type="Proteomes" id="UP000280036">
    <property type="component" value="Unassembled WGS sequence"/>
</dbReference>
<reference evidence="6" key="2">
    <citation type="submission" date="2022-07" db="EMBL/GenBank/DDBJ databases">
        <title>Complete genome of Mycoplasma caviae type strain G122.</title>
        <authorList>
            <person name="Spergser J."/>
        </authorList>
    </citation>
    <scope>NUCLEOTIDE SEQUENCE</scope>
    <source>
        <strain evidence="6">G122</strain>
    </source>
</reference>
<name>A0A3P8K885_9BACT</name>
<dbReference type="Pfam" id="PF13520">
    <property type="entry name" value="AA_permease_2"/>
    <property type="match status" value="1"/>
</dbReference>
<dbReference type="AlphaFoldDB" id="A0A3P8K885"/>
<feature type="transmembrane region" description="Helical" evidence="5">
    <location>
        <begin position="374"/>
        <end position="392"/>
    </location>
</feature>
<dbReference type="PANTHER" id="PTHR11785:SF512">
    <property type="entry name" value="SOBREMESA, ISOFORM B"/>
    <property type="match status" value="1"/>
</dbReference>
<dbReference type="EMBL" id="CP101806">
    <property type="protein sequence ID" value="UUD35705.1"/>
    <property type="molecule type" value="Genomic_DNA"/>
</dbReference>
<feature type="transmembrane region" description="Helical" evidence="5">
    <location>
        <begin position="404"/>
        <end position="428"/>
    </location>
</feature>
<protein>
    <submittedName>
        <fullName evidence="6">APC family permease</fullName>
    </submittedName>
    <submittedName>
        <fullName evidence="7">Serine/threonine exchanger SteT</fullName>
    </submittedName>
</protein>
<accession>A0A3P8K885</accession>
<gene>
    <name evidence="7" type="primary">steT_1</name>
    <name evidence="7" type="ORF">NCTC10126_00026</name>
    <name evidence="6" type="ORF">NPA07_02415</name>
</gene>
<dbReference type="OrthoDB" id="384581at2"/>
<feature type="transmembrane region" description="Helical" evidence="5">
    <location>
        <begin position="458"/>
        <end position="478"/>
    </location>
</feature>
<feature type="transmembrane region" description="Helical" evidence="5">
    <location>
        <begin position="50"/>
        <end position="68"/>
    </location>
</feature>
<dbReference type="PANTHER" id="PTHR11785">
    <property type="entry name" value="AMINO ACID TRANSPORTER"/>
    <property type="match status" value="1"/>
</dbReference>
<evidence type="ECO:0000256" key="1">
    <source>
        <dbReference type="ARBA" id="ARBA00004141"/>
    </source>
</evidence>
<feature type="transmembrane region" description="Helical" evidence="5">
    <location>
        <begin position="290"/>
        <end position="313"/>
    </location>
</feature>
<evidence type="ECO:0000256" key="4">
    <source>
        <dbReference type="ARBA" id="ARBA00023136"/>
    </source>
</evidence>
<evidence type="ECO:0000256" key="2">
    <source>
        <dbReference type="ARBA" id="ARBA00022692"/>
    </source>
</evidence>
<keyword evidence="2 5" id="KW-0812">Transmembrane</keyword>